<comment type="caution">
    <text evidence="3">The sequence shown here is derived from an EMBL/GenBank/DDBJ whole genome shotgun (WGS) entry which is preliminary data.</text>
</comment>
<feature type="chain" id="PRO_5008897910" evidence="2">
    <location>
        <begin position="25"/>
        <end position="488"/>
    </location>
</feature>
<feature type="region of interest" description="Disordered" evidence="1">
    <location>
        <begin position="360"/>
        <end position="382"/>
    </location>
</feature>
<keyword evidence="2" id="KW-0732">Signal</keyword>
<evidence type="ECO:0000313" key="4">
    <source>
        <dbReference type="Proteomes" id="UP000186922"/>
    </source>
</evidence>
<proteinExistence type="predicted"/>
<sequence>MISLPLRFYFFILAVRGITGLGFADQHHIPRYHDPKTFFLPNYARSFPSFVLPSSILTTNPAYAPLQQSEKSKVEEVGTSFREDLTALDDSHGFDLGGELEARNLDLSPIFRQPASTLDLLRQVRLRLVPPVPIKDMPDLGTVISPTIQLPTSAPLPSDENDQHNDVFNPFFRPVYARPPPPPVRPTTTKGPDLCSCPCTSAPTTTEASPSVGTTVVQSSNLKVTTDRNKPSTTEMIKLQNTDVIVAVATEPVVSSNDEDKVPSALPQNIIVGEVAPSSSPSVAQLVQQAFNSARENNQEDNRKALDLLSTELTESNAADTEPEQSSPVATDGEAGAKEAEAFSGQEATGIFIQTTETMGSADVTSTSSSSSGATSTSILPVHQGRAEFDDVTALPVETTTAQLTTPSVATIIPSSRSSPMTTRPSDMVSTKIHVQEKSGRAPKKVGLMDELSLPVPKQTIPGFPAKGSNRRFNSLLDLSLRRGGHKA</sequence>
<organism evidence="3 4">
    <name type="scientific">Ramazzottius varieornatus</name>
    <name type="common">Water bear</name>
    <name type="synonym">Tardigrade</name>
    <dbReference type="NCBI Taxonomy" id="947166"/>
    <lineage>
        <taxon>Eukaryota</taxon>
        <taxon>Metazoa</taxon>
        <taxon>Ecdysozoa</taxon>
        <taxon>Tardigrada</taxon>
        <taxon>Eutardigrada</taxon>
        <taxon>Parachela</taxon>
        <taxon>Hypsibioidea</taxon>
        <taxon>Ramazzottiidae</taxon>
        <taxon>Ramazzottius</taxon>
    </lineage>
</organism>
<feature type="compositionally biased region" description="Polar residues" evidence="1">
    <location>
        <begin position="315"/>
        <end position="329"/>
    </location>
</feature>
<dbReference type="EMBL" id="BDGG01000002">
    <property type="protein sequence ID" value="GAU94395.1"/>
    <property type="molecule type" value="Genomic_DNA"/>
</dbReference>
<gene>
    <name evidence="3" type="primary">RvY_06175-1</name>
    <name evidence="3" type="synonym">RvY_06175.1</name>
    <name evidence="3" type="ORF">RvY_06175</name>
</gene>
<keyword evidence="4" id="KW-1185">Reference proteome</keyword>
<accession>A0A1D1V170</accession>
<feature type="signal peptide" evidence="2">
    <location>
        <begin position="1"/>
        <end position="24"/>
    </location>
</feature>
<dbReference type="Proteomes" id="UP000186922">
    <property type="component" value="Unassembled WGS sequence"/>
</dbReference>
<dbReference type="AlphaFoldDB" id="A0A1D1V170"/>
<feature type="region of interest" description="Disordered" evidence="1">
    <location>
        <begin position="315"/>
        <end position="347"/>
    </location>
</feature>
<evidence type="ECO:0000256" key="2">
    <source>
        <dbReference type="SAM" id="SignalP"/>
    </source>
</evidence>
<feature type="compositionally biased region" description="Low complexity" evidence="1">
    <location>
        <begin position="365"/>
        <end position="378"/>
    </location>
</feature>
<protein>
    <submittedName>
        <fullName evidence="3">Uncharacterized protein</fullName>
    </submittedName>
</protein>
<reference evidence="3 4" key="1">
    <citation type="journal article" date="2016" name="Nat. Commun.">
        <title>Extremotolerant tardigrade genome and improved radiotolerance of human cultured cells by tardigrade-unique protein.</title>
        <authorList>
            <person name="Hashimoto T."/>
            <person name="Horikawa D.D."/>
            <person name="Saito Y."/>
            <person name="Kuwahara H."/>
            <person name="Kozuka-Hata H."/>
            <person name="Shin-I T."/>
            <person name="Minakuchi Y."/>
            <person name="Ohishi K."/>
            <person name="Motoyama A."/>
            <person name="Aizu T."/>
            <person name="Enomoto A."/>
            <person name="Kondo K."/>
            <person name="Tanaka S."/>
            <person name="Hara Y."/>
            <person name="Koshikawa S."/>
            <person name="Sagara H."/>
            <person name="Miura T."/>
            <person name="Yokobori S."/>
            <person name="Miyagawa K."/>
            <person name="Suzuki Y."/>
            <person name="Kubo T."/>
            <person name="Oyama M."/>
            <person name="Kohara Y."/>
            <person name="Fujiyama A."/>
            <person name="Arakawa K."/>
            <person name="Katayama T."/>
            <person name="Toyoda A."/>
            <person name="Kunieda T."/>
        </authorList>
    </citation>
    <scope>NUCLEOTIDE SEQUENCE [LARGE SCALE GENOMIC DNA]</scope>
    <source>
        <strain evidence="3 4">YOKOZUNA-1</strain>
    </source>
</reference>
<evidence type="ECO:0000313" key="3">
    <source>
        <dbReference type="EMBL" id="GAU94395.1"/>
    </source>
</evidence>
<evidence type="ECO:0000256" key="1">
    <source>
        <dbReference type="SAM" id="MobiDB-lite"/>
    </source>
</evidence>
<name>A0A1D1V170_RAMVA</name>